<comment type="caution">
    <text evidence="1">The sequence shown here is derived from an EMBL/GenBank/DDBJ whole genome shotgun (WGS) entry which is preliminary data.</text>
</comment>
<evidence type="ECO:0000313" key="1">
    <source>
        <dbReference type="EMBL" id="CAJ1375694.1"/>
    </source>
</evidence>
<sequence>MGRDVSFLAGGLPFGDQPLPRAKSYTIRVTLLDFNPGPDAASFDEEDRLTFALRRKAEANRLFKEARFRLSRRRYRDITELFHHLDRPKVKACGVTGAGWNKISPEVLPCK</sequence>
<reference evidence="1" key="1">
    <citation type="submission" date="2023-08" db="EMBL/GenBank/DDBJ databases">
        <authorList>
            <person name="Chen Y."/>
            <person name="Shah S."/>
            <person name="Dougan E. K."/>
            <person name="Thang M."/>
            <person name="Chan C."/>
        </authorList>
    </citation>
    <scope>NUCLEOTIDE SEQUENCE</scope>
</reference>
<dbReference type="Proteomes" id="UP001178507">
    <property type="component" value="Unassembled WGS sequence"/>
</dbReference>
<keyword evidence="2" id="KW-1185">Reference proteome</keyword>
<accession>A0AA36HUP6</accession>
<dbReference type="AlphaFoldDB" id="A0AA36HUP6"/>
<proteinExistence type="predicted"/>
<dbReference type="EMBL" id="CAUJNA010000335">
    <property type="protein sequence ID" value="CAJ1375694.1"/>
    <property type="molecule type" value="Genomic_DNA"/>
</dbReference>
<organism evidence="1 2">
    <name type="scientific">Effrenium voratum</name>
    <dbReference type="NCBI Taxonomy" id="2562239"/>
    <lineage>
        <taxon>Eukaryota</taxon>
        <taxon>Sar</taxon>
        <taxon>Alveolata</taxon>
        <taxon>Dinophyceae</taxon>
        <taxon>Suessiales</taxon>
        <taxon>Symbiodiniaceae</taxon>
        <taxon>Effrenium</taxon>
    </lineage>
</organism>
<protein>
    <submittedName>
        <fullName evidence="1">Uncharacterized protein</fullName>
    </submittedName>
</protein>
<name>A0AA36HUP6_9DINO</name>
<gene>
    <name evidence="1" type="ORF">EVOR1521_LOCUS4918</name>
</gene>
<evidence type="ECO:0000313" key="2">
    <source>
        <dbReference type="Proteomes" id="UP001178507"/>
    </source>
</evidence>